<accession>A0A699QUR7</accession>
<dbReference type="EMBL" id="BKCJ011054480">
    <property type="protein sequence ID" value="GFC76039.1"/>
    <property type="molecule type" value="Genomic_DNA"/>
</dbReference>
<evidence type="ECO:0000313" key="2">
    <source>
        <dbReference type="EMBL" id="GFC76039.1"/>
    </source>
</evidence>
<name>A0A699QUR7_TANCI</name>
<protein>
    <submittedName>
        <fullName evidence="2">Uncharacterized protein</fullName>
    </submittedName>
</protein>
<evidence type="ECO:0000256" key="1">
    <source>
        <dbReference type="SAM" id="MobiDB-lite"/>
    </source>
</evidence>
<feature type="compositionally biased region" description="Basic and acidic residues" evidence="1">
    <location>
        <begin position="198"/>
        <end position="210"/>
    </location>
</feature>
<comment type="caution">
    <text evidence="2">The sequence shown here is derived from an EMBL/GenBank/DDBJ whole genome shotgun (WGS) entry which is preliminary data.</text>
</comment>
<feature type="region of interest" description="Disordered" evidence="1">
    <location>
        <begin position="198"/>
        <end position="230"/>
    </location>
</feature>
<organism evidence="2">
    <name type="scientific">Tanacetum cinerariifolium</name>
    <name type="common">Dalmatian daisy</name>
    <name type="synonym">Chrysanthemum cinerariifolium</name>
    <dbReference type="NCBI Taxonomy" id="118510"/>
    <lineage>
        <taxon>Eukaryota</taxon>
        <taxon>Viridiplantae</taxon>
        <taxon>Streptophyta</taxon>
        <taxon>Embryophyta</taxon>
        <taxon>Tracheophyta</taxon>
        <taxon>Spermatophyta</taxon>
        <taxon>Magnoliopsida</taxon>
        <taxon>eudicotyledons</taxon>
        <taxon>Gunneridae</taxon>
        <taxon>Pentapetalae</taxon>
        <taxon>asterids</taxon>
        <taxon>campanulids</taxon>
        <taxon>Asterales</taxon>
        <taxon>Asteraceae</taxon>
        <taxon>Asteroideae</taxon>
        <taxon>Anthemideae</taxon>
        <taxon>Anthemidinae</taxon>
        <taxon>Tanacetum</taxon>
    </lineage>
</organism>
<feature type="non-terminal residue" evidence="2">
    <location>
        <position position="230"/>
    </location>
</feature>
<dbReference type="AlphaFoldDB" id="A0A699QUR7"/>
<feature type="compositionally biased region" description="Basic and acidic residues" evidence="1">
    <location>
        <begin position="220"/>
        <end position="230"/>
    </location>
</feature>
<feature type="region of interest" description="Disordered" evidence="1">
    <location>
        <begin position="95"/>
        <end position="129"/>
    </location>
</feature>
<proteinExistence type="predicted"/>
<feature type="compositionally biased region" description="Basic and acidic residues" evidence="1">
    <location>
        <begin position="43"/>
        <end position="57"/>
    </location>
</feature>
<feature type="non-terminal residue" evidence="2">
    <location>
        <position position="1"/>
    </location>
</feature>
<gene>
    <name evidence="2" type="ORF">Tci_848009</name>
</gene>
<feature type="region of interest" description="Disordered" evidence="1">
    <location>
        <begin position="34"/>
        <end position="82"/>
    </location>
</feature>
<sequence>SSNIATAVVCLATNRVYNFSKTFFDGMVRNINSKGEGSANQTEPHHIPSPQEHHSPLHDPLPLSHQPIISEPIPQAPTETPTLKRYTKRAIRIAQSKALSPAADEPASLPRDDRQGEAFPTVSSLDAGQVRENIAKTSALPHESSPRVTSLDADERSMQQRIYELMELYTSLQRQQSQMAAKIKDQNLEISGLKAKVKSLEDKDRRRTEPTQEDAPVKGGIKDIGEEIGA</sequence>
<reference evidence="2" key="1">
    <citation type="journal article" date="2019" name="Sci. Rep.">
        <title>Draft genome of Tanacetum cinerariifolium, the natural source of mosquito coil.</title>
        <authorList>
            <person name="Yamashiro T."/>
            <person name="Shiraishi A."/>
            <person name="Satake H."/>
            <person name="Nakayama K."/>
        </authorList>
    </citation>
    <scope>NUCLEOTIDE SEQUENCE</scope>
</reference>